<dbReference type="PANTHER" id="PTHR45846:SF1">
    <property type="entry name" value="TRNA-DIHYDROURIDINE(47) SYNTHASE [NAD(P)(+)]-LIKE"/>
    <property type="match status" value="1"/>
</dbReference>
<evidence type="ECO:0000256" key="3">
    <source>
        <dbReference type="ARBA" id="ARBA00022555"/>
    </source>
</evidence>
<dbReference type="EC" id="1.3.1.-" evidence="12"/>
<dbReference type="NCBIfam" id="TIGR00737">
    <property type="entry name" value="nifR3_yhdG"/>
    <property type="match status" value="1"/>
</dbReference>
<keyword evidence="9 12" id="KW-0560">Oxidoreductase</keyword>
<gene>
    <name evidence="16" type="primary">dusB</name>
    <name evidence="16" type="ORF">C4532_02445</name>
</gene>
<dbReference type="EMBL" id="QZKI01000015">
    <property type="protein sequence ID" value="RJP74423.1"/>
    <property type="molecule type" value="Genomic_DNA"/>
</dbReference>
<evidence type="ECO:0000256" key="6">
    <source>
        <dbReference type="ARBA" id="ARBA00022694"/>
    </source>
</evidence>
<reference evidence="16 17" key="1">
    <citation type="journal article" date="2017" name="ISME J.">
        <title>Energy and carbon metabolisms in a deep terrestrial subsurface fluid microbial community.</title>
        <authorList>
            <person name="Momper L."/>
            <person name="Jungbluth S.P."/>
            <person name="Lee M.D."/>
            <person name="Amend J.P."/>
        </authorList>
    </citation>
    <scope>NUCLEOTIDE SEQUENCE [LARGE SCALE GENOMIC DNA]</scope>
    <source>
        <strain evidence="16">SURF_17</strain>
    </source>
</reference>
<organism evidence="16 17">
    <name type="scientific">Candidatus Abyssobacteria bacterium SURF_17</name>
    <dbReference type="NCBI Taxonomy" id="2093361"/>
    <lineage>
        <taxon>Bacteria</taxon>
        <taxon>Pseudomonadati</taxon>
        <taxon>Candidatus Hydrogenedentota</taxon>
        <taxon>Candidatus Abyssobacteria</taxon>
    </lineage>
</organism>
<comment type="cofactor">
    <cofactor evidence="1 12 14">
        <name>FMN</name>
        <dbReference type="ChEBI" id="CHEBI:58210"/>
    </cofactor>
</comment>
<evidence type="ECO:0000256" key="12">
    <source>
        <dbReference type="PIRNR" id="PIRNR006621"/>
    </source>
</evidence>
<dbReference type="AlphaFoldDB" id="A0A419F7P1"/>
<feature type="binding site" evidence="14">
    <location>
        <begin position="229"/>
        <end position="230"/>
    </location>
    <ligand>
        <name>FMN</name>
        <dbReference type="ChEBI" id="CHEBI:58210"/>
    </ligand>
</feature>
<keyword evidence="3" id="KW-0820">tRNA-binding</keyword>
<dbReference type="Gene3D" id="1.10.1200.80">
    <property type="entry name" value="Putative flavin oxidoreducatase, domain 2"/>
    <property type="match status" value="1"/>
</dbReference>
<evidence type="ECO:0000256" key="7">
    <source>
        <dbReference type="ARBA" id="ARBA00022857"/>
    </source>
</evidence>
<dbReference type="SUPFAM" id="SSF51395">
    <property type="entry name" value="FMN-linked oxidoreductases"/>
    <property type="match status" value="1"/>
</dbReference>
<evidence type="ECO:0000313" key="16">
    <source>
        <dbReference type="EMBL" id="RJP74423.1"/>
    </source>
</evidence>
<evidence type="ECO:0000256" key="10">
    <source>
        <dbReference type="ARBA" id="ARBA00048205"/>
    </source>
</evidence>
<evidence type="ECO:0000259" key="15">
    <source>
        <dbReference type="Pfam" id="PF01207"/>
    </source>
</evidence>
<accession>A0A419F7P1</accession>
<comment type="similarity">
    <text evidence="12">Belongs to the dus family.</text>
</comment>
<comment type="catalytic activity">
    <reaction evidence="11">
        <text>a 5,6-dihydrouridine in tRNA + NAD(+) = a uridine in tRNA + NADH + H(+)</text>
        <dbReference type="Rhea" id="RHEA:54452"/>
        <dbReference type="Rhea" id="RHEA-COMP:13339"/>
        <dbReference type="Rhea" id="RHEA-COMP:13887"/>
        <dbReference type="ChEBI" id="CHEBI:15378"/>
        <dbReference type="ChEBI" id="CHEBI:57540"/>
        <dbReference type="ChEBI" id="CHEBI:57945"/>
        <dbReference type="ChEBI" id="CHEBI:65315"/>
        <dbReference type="ChEBI" id="CHEBI:74443"/>
    </reaction>
</comment>
<dbReference type="PROSITE" id="PS01136">
    <property type="entry name" value="UPF0034"/>
    <property type="match status" value="1"/>
</dbReference>
<proteinExistence type="inferred from homology"/>
<evidence type="ECO:0000256" key="8">
    <source>
        <dbReference type="ARBA" id="ARBA00022884"/>
    </source>
</evidence>
<dbReference type="Pfam" id="PF01207">
    <property type="entry name" value="Dus"/>
    <property type="match status" value="1"/>
</dbReference>
<evidence type="ECO:0000256" key="4">
    <source>
        <dbReference type="ARBA" id="ARBA00022630"/>
    </source>
</evidence>
<comment type="catalytic activity">
    <reaction evidence="10">
        <text>a 5,6-dihydrouridine in tRNA + NADP(+) = a uridine in tRNA + NADPH + H(+)</text>
        <dbReference type="Rhea" id="RHEA:23624"/>
        <dbReference type="Rhea" id="RHEA-COMP:13339"/>
        <dbReference type="Rhea" id="RHEA-COMP:13887"/>
        <dbReference type="ChEBI" id="CHEBI:15378"/>
        <dbReference type="ChEBI" id="CHEBI:57783"/>
        <dbReference type="ChEBI" id="CHEBI:58349"/>
        <dbReference type="ChEBI" id="CHEBI:65315"/>
        <dbReference type="ChEBI" id="CHEBI:74443"/>
    </reaction>
</comment>
<evidence type="ECO:0000256" key="14">
    <source>
        <dbReference type="PIRSR" id="PIRSR006621-2"/>
    </source>
</evidence>
<protein>
    <recommendedName>
        <fullName evidence="12">tRNA-dihydrouridine synthase</fullName>
        <ecNumber evidence="12">1.3.1.-</ecNumber>
    </recommendedName>
</protein>
<comment type="caution">
    <text evidence="16">The sequence shown here is derived from an EMBL/GenBank/DDBJ whole genome shotgun (WGS) entry which is preliminary data.</text>
</comment>
<evidence type="ECO:0000256" key="1">
    <source>
        <dbReference type="ARBA" id="ARBA00001917"/>
    </source>
</evidence>
<evidence type="ECO:0000256" key="13">
    <source>
        <dbReference type="PIRSR" id="PIRSR006621-1"/>
    </source>
</evidence>
<dbReference type="InterPro" id="IPR004652">
    <property type="entry name" value="DusB-like"/>
</dbReference>
<dbReference type="InterPro" id="IPR001269">
    <property type="entry name" value="DUS_fam"/>
</dbReference>
<feature type="domain" description="DUS-like FMN-binding" evidence="15">
    <location>
        <begin position="19"/>
        <end position="318"/>
    </location>
</feature>
<keyword evidence="5 12" id="KW-0288">FMN</keyword>
<keyword evidence="4 12" id="KW-0285">Flavoprotein</keyword>
<feature type="binding site" evidence="14">
    <location>
        <position position="174"/>
    </location>
    <ligand>
        <name>FMN</name>
        <dbReference type="ChEBI" id="CHEBI:58210"/>
    </ligand>
</feature>
<dbReference type="PIRSF" id="PIRSF006621">
    <property type="entry name" value="Dus"/>
    <property type="match status" value="1"/>
</dbReference>
<dbReference type="InterPro" id="IPR024036">
    <property type="entry name" value="tRNA-dHydroUridine_Synthase_C"/>
</dbReference>
<dbReference type="GO" id="GO:0050660">
    <property type="term" value="F:flavin adenine dinucleotide binding"/>
    <property type="evidence" value="ECO:0007669"/>
    <property type="project" value="InterPro"/>
</dbReference>
<comment type="function">
    <text evidence="2 12">Catalyzes the synthesis of 5,6-dihydrouridine (D), a modified base found in the D-loop of most tRNAs, via the reduction of the C5-C6 double bond in target uridines.</text>
</comment>
<dbReference type="InterPro" id="IPR013785">
    <property type="entry name" value="Aldolase_TIM"/>
</dbReference>
<dbReference type="CDD" id="cd02801">
    <property type="entry name" value="DUS_like_FMN"/>
    <property type="match status" value="1"/>
</dbReference>
<sequence length="342" mass="36715">MERAQTRIGHVEVDAPVVLAPMSGITDIASRLIAKSFGAALVYIPLISAKALCLGSRKTFDLLISDAAERPVGVQIFGGEPDIIARAVEILNSHPIDLIDINMGCPVPKVAGHAGGASLLRTPKLACEIVAAAVGSTNKPVTVKLRAGWDESTINAPELAQMLEKAGASAIALHPRTKAQGFAGKADWSLITLTKKNVNIPVIGSGDVHSPNDARQMLEETGCDLVMIARAAQGNPWAFSRTLTLLERNELAPEPSQSERLHTMVRHCTLLVKYEGERTAALKMRKHAAWYVKGMKNAAKAREKINRSKTVGEIIDVCQAMVGEWHESCSSDGGWKCFATTD</sequence>
<feature type="binding site" evidence="14">
    <location>
        <position position="144"/>
    </location>
    <ligand>
        <name>FMN</name>
        <dbReference type="ChEBI" id="CHEBI:58210"/>
    </ligand>
</feature>
<keyword evidence="14" id="KW-0547">Nucleotide-binding</keyword>
<dbReference type="InterPro" id="IPR035587">
    <property type="entry name" value="DUS-like_FMN-bd"/>
</dbReference>
<keyword evidence="8" id="KW-0694">RNA-binding</keyword>
<dbReference type="Gene3D" id="3.20.20.70">
    <property type="entry name" value="Aldolase class I"/>
    <property type="match status" value="1"/>
</dbReference>
<dbReference type="InterPro" id="IPR018517">
    <property type="entry name" value="tRNA_hU_synthase_CS"/>
</dbReference>
<evidence type="ECO:0000256" key="11">
    <source>
        <dbReference type="ARBA" id="ARBA00048802"/>
    </source>
</evidence>
<dbReference type="GO" id="GO:0000049">
    <property type="term" value="F:tRNA binding"/>
    <property type="evidence" value="ECO:0007669"/>
    <property type="project" value="UniProtKB-KW"/>
</dbReference>
<dbReference type="GO" id="GO:0017150">
    <property type="term" value="F:tRNA dihydrouridine synthase activity"/>
    <property type="evidence" value="ECO:0007669"/>
    <property type="project" value="InterPro"/>
</dbReference>
<evidence type="ECO:0000256" key="9">
    <source>
        <dbReference type="ARBA" id="ARBA00023002"/>
    </source>
</evidence>
<name>A0A419F7P1_9BACT</name>
<evidence type="ECO:0000313" key="17">
    <source>
        <dbReference type="Proteomes" id="UP000285961"/>
    </source>
</evidence>
<keyword evidence="7" id="KW-0521">NADP</keyword>
<evidence type="ECO:0000256" key="5">
    <source>
        <dbReference type="ARBA" id="ARBA00022643"/>
    </source>
</evidence>
<dbReference type="PANTHER" id="PTHR45846">
    <property type="entry name" value="TRNA-DIHYDROURIDINE(47) SYNTHASE [NAD(P)(+)]-LIKE"/>
    <property type="match status" value="1"/>
</dbReference>
<keyword evidence="6 12" id="KW-0819">tRNA processing</keyword>
<evidence type="ECO:0000256" key="2">
    <source>
        <dbReference type="ARBA" id="ARBA00002790"/>
    </source>
</evidence>
<dbReference type="Proteomes" id="UP000285961">
    <property type="component" value="Unassembled WGS sequence"/>
</dbReference>
<feature type="binding site" evidence="14">
    <location>
        <position position="75"/>
    </location>
    <ligand>
        <name>FMN</name>
        <dbReference type="ChEBI" id="CHEBI:58210"/>
    </ligand>
</feature>
<feature type="active site" description="Proton donor" evidence="13">
    <location>
        <position position="105"/>
    </location>
</feature>